<feature type="compositionally biased region" description="Basic and acidic residues" evidence="5">
    <location>
        <begin position="30"/>
        <end position="46"/>
    </location>
</feature>
<dbReference type="GO" id="GO:0034511">
    <property type="term" value="F:U3 snoRNA binding"/>
    <property type="evidence" value="ECO:0007669"/>
    <property type="project" value="TreeGrafter"/>
</dbReference>
<evidence type="ECO:0000256" key="1">
    <source>
        <dbReference type="ARBA" id="ARBA00004604"/>
    </source>
</evidence>
<dbReference type="PROSITE" id="PS51714">
    <property type="entry name" value="G_BMS1"/>
    <property type="match status" value="1"/>
</dbReference>
<sequence>MAPITSDHHHRSTTKASNKAFKTRHASKSALKERSKGKVESFERGARKTPQQQVMSKIDRRNHAKQLRQNKLGERREEGSVFAGRDGAPRIVAVVPLCADVLGEDVVKSLNDSVDAEDQTSEQAGSWRVEVPRFKQRVQYLTPARDLLASLDACRLADFVMFVLSAEQEVDELGEQMLRCIESQGVSTVLTGVHNLETVEPAKRRPDVLKSLKGFITHFFASQEKVHDLSSRQDCSNVMRSLCTTVPKGIRWREDRSWMFLDEVRWEEAGPVVTGTVRGRGLKADRLVQVGEWGDFQIDKIVAAPLESKAKRVKTDEMAVDAAEGEQVLAEPSEEQDDLAELAPEEAAMDDDMTMPAASLAPSERKAVMLDDHHYFHDDKDDFEVPKRVPKGTSKYQAAWYLDDMSDSGSDMEDIEDGPDGDLDFDGLSVAAGPADGHFEDMDMREPTEAGAPSEYPQSEMFPNAAPEEEAEQIAAYRKQRKDDAEDDREFPDEIELHPNVDARERLAKYRGLKSLRTSHWDTEEDKPYEPEEWSRMLEIADYKSAKNRVLKDTLTGGVKAGTRVDIHLRINAEQKEYLQSLPQPTALFSLLKHEHKHTSMNASINLSSDYPAPLKSKEQLILQCGPRRLLINPLFSQAGNTPNNVHKFDRYVHPGRTAVATFIGPVIWGSVPCLYFKRAAAQPAAAAADAIEDLAQSMQTDQPHQAAANSNKATAGLELIGTGTSLPPSTHRIVAKRIILTGHPYKIHKKLVTVRYMFFQNEDVEFYRALQLWTKRGRSGFIKETLGTHGYFKATFDGKVNPLDAVAVSLYKRVWPRRARAWRAGVVEEEVGEEEEEAPGLVGGGSAVE</sequence>
<name>A0AAV9JSL6_9PEZI</name>
<dbReference type="Pfam" id="PF04950">
    <property type="entry name" value="RIBIOP_C"/>
    <property type="match status" value="1"/>
</dbReference>
<dbReference type="InterPro" id="IPR030387">
    <property type="entry name" value="G_Bms1/Tsr1_dom"/>
</dbReference>
<evidence type="ECO:0000256" key="2">
    <source>
        <dbReference type="ARBA" id="ARBA00022517"/>
    </source>
</evidence>
<dbReference type="Pfam" id="PF08142">
    <property type="entry name" value="AARP2CN"/>
    <property type="match status" value="1"/>
</dbReference>
<dbReference type="GO" id="GO:0000462">
    <property type="term" value="P:maturation of SSU-rRNA from tricistronic rRNA transcript (SSU-rRNA, 5.8S rRNA, LSU-rRNA)"/>
    <property type="evidence" value="ECO:0007669"/>
    <property type="project" value="TreeGrafter"/>
</dbReference>
<feature type="compositionally biased region" description="Basic and acidic residues" evidence="5">
    <location>
        <begin position="437"/>
        <end position="448"/>
    </location>
</feature>
<comment type="subcellular location">
    <subcellularLocation>
        <location evidence="1">Nucleus</location>
        <location evidence="1">Nucleolus</location>
    </subcellularLocation>
</comment>
<dbReference type="InterPro" id="IPR039761">
    <property type="entry name" value="Bms1/Tsr1"/>
</dbReference>
<dbReference type="SMART" id="SM01362">
    <property type="entry name" value="DUF663"/>
    <property type="match status" value="1"/>
</dbReference>
<feature type="compositionally biased region" description="Acidic residues" evidence="5">
    <location>
        <begin position="405"/>
        <end position="425"/>
    </location>
</feature>
<protein>
    <recommendedName>
        <fullName evidence="6">Bms1-type G domain-containing protein</fullName>
    </recommendedName>
</protein>
<proteinExistence type="inferred from homology"/>
<feature type="region of interest" description="Disordered" evidence="5">
    <location>
        <begin position="405"/>
        <end position="471"/>
    </location>
</feature>
<comment type="similarity">
    <text evidence="4">Belongs to the TRAFAC class translation factor GTPase superfamily. Bms1-like GTPase family. TSR1 subfamily.</text>
</comment>
<reference evidence="7 8" key="1">
    <citation type="submission" date="2021-11" db="EMBL/GenBank/DDBJ databases">
        <title>Black yeast isolated from Biological Soil Crust.</title>
        <authorList>
            <person name="Kurbessoian T."/>
        </authorList>
    </citation>
    <scope>NUCLEOTIDE SEQUENCE [LARGE SCALE GENOMIC DNA]</scope>
    <source>
        <strain evidence="7 8">CCFEE 5522</strain>
    </source>
</reference>
<evidence type="ECO:0000259" key="6">
    <source>
        <dbReference type="PROSITE" id="PS51714"/>
    </source>
</evidence>
<accession>A0AAV9JSL6</accession>
<feature type="domain" description="Bms1-type G" evidence="6">
    <location>
        <begin position="88"/>
        <end position="248"/>
    </location>
</feature>
<dbReference type="GO" id="GO:0005730">
    <property type="term" value="C:nucleolus"/>
    <property type="evidence" value="ECO:0007669"/>
    <property type="project" value="UniProtKB-SubCell"/>
</dbReference>
<dbReference type="EMBL" id="JAVFHQ010000009">
    <property type="protein sequence ID" value="KAK4547988.1"/>
    <property type="molecule type" value="Genomic_DNA"/>
</dbReference>
<keyword evidence="3" id="KW-0539">Nucleus</keyword>
<dbReference type="InterPro" id="IPR012948">
    <property type="entry name" value="AARP2CN"/>
</dbReference>
<dbReference type="AlphaFoldDB" id="A0AAV9JSL6"/>
<evidence type="ECO:0000256" key="4">
    <source>
        <dbReference type="ARBA" id="ARBA00038288"/>
    </source>
</evidence>
<gene>
    <name evidence="7" type="ORF">LTR36_010708</name>
</gene>
<dbReference type="SMART" id="SM00785">
    <property type="entry name" value="AARP2CN"/>
    <property type="match status" value="1"/>
</dbReference>
<dbReference type="PANTHER" id="PTHR12858">
    <property type="entry name" value="RIBOSOME BIOGENESIS PROTEIN"/>
    <property type="match status" value="1"/>
</dbReference>
<evidence type="ECO:0000256" key="5">
    <source>
        <dbReference type="SAM" id="MobiDB-lite"/>
    </source>
</evidence>
<dbReference type="GO" id="GO:0005525">
    <property type="term" value="F:GTP binding"/>
    <property type="evidence" value="ECO:0007669"/>
    <property type="project" value="TreeGrafter"/>
</dbReference>
<dbReference type="GO" id="GO:0003924">
    <property type="term" value="F:GTPase activity"/>
    <property type="evidence" value="ECO:0007669"/>
    <property type="project" value="TreeGrafter"/>
</dbReference>
<dbReference type="Pfam" id="PF22298">
    <property type="entry name" value="Tsr1_G-like"/>
    <property type="match status" value="1"/>
</dbReference>
<organism evidence="7 8">
    <name type="scientific">Oleoguttula mirabilis</name>
    <dbReference type="NCBI Taxonomy" id="1507867"/>
    <lineage>
        <taxon>Eukaryota</taxon>
        <taxon>Fungi</taxon>
        <taxon>Dikarya</taxon>
        <taxon>Ascomycota</taxon>
        <taxon>Pezizomycotina</taxon>
        <taxon>Dothideomycetes</taxon>
        <taxon>Dothideomycetidae</taxon>
        <taxon>Mycosphaerellales</taxon>
        <taxon>Teratosphaeriaceae</taxon>
        <taxon>Oleoguttula</taxon>
    </lineage>
</organism>
<dbReference type="GO" id="GO:0030688">
    <property type="term" value="C:preribosome, small subunit precursor"/>
    <property type="evidence" value="ECO:0007669"/>
    <property type="project" value="TreeGrafter"/>
</dbReference>
<dbReference type="GO" id="GO:0000479">
    <property type="term" value="P:endonucleolytic cleavage of tricistronic rRNA transcript (SSU-rRNA, 5.8S rRNA, LSU-rRNA)"/>
    <property type="evidence" value="ECO:0007669"/>
    <property type="project" value="TreeGrafter"/>
</dbReference>
<evidence type="ECO:0000313" key="7">
    <source>
        <dbReference type="EMBL" id="KAK4547988.1"/>
    </source>
</evidence>
<dbReference type="InterPro" id="IPR007034">
    <property type="entry name" value="BMS1_TSR1_C"/>
</dbReference>
<evidence type="ECO:0000256" key="3">
    <source>
        <dbReference type="ARBA" id="ARBA00023242"/>
    </source>
</evidence>
<evidence type="ECO:0000313" key="8">
    <source>
        <dbReference type="Proteomes" id="UP001324427"/>
    </source>
</evidence>
<keyword evidence="8" id="KW-1185">Reference proteome</keyword>
<feature type="region of interest" description="Disordered" evidence="5">
    <location>
        <begin position="1"/>
        <end position="80"/>
    </location>
</feature>
<keyword evidence="2" id="KW-0690">Ribosome biogenesis</keyword>
<dbReference type="Proteomes" id="UP001324427">
    <property type="component" value="Unassembled WGS sequence"/>
</dbReference>
<dbReference type="PANTHER" id="PTHR12858:SF1">
    <property type="entry name" value="PRE-RRNA-PROCESSING PROTEIN TSR1 HOMOLOG"/>
    <property type="match status" value="1"/>
</dbReference>
<comment type="caution">
    <text evidence="7">The sequence shown here is derived from an EMBL/GenBank/DDBJ whole genome shotgun (WGS) entry which is preliminary data.</text>
</comment>